<dbReference type="OrthoDB" id="7067800at2"/>
<dbReference type="Proteomes" id="UP000460272">
    <property type="component" value="Unassembled WGS sequence"/>
</dbReference>
<sequence>MLDGVFRSHQVADLTLPLDETLPCTWPGHMPFRATVWTWFDDRPDDAQPVHAQPGGGAYQTRWIVIDEHAGTHMDAPNHFVPPPGSGLPHAGPAGSIGIADLPLLAASGPAAVIDVRGLDGQAAPGHSPVITPDHVTAFESLHGMLRLGDVVLFRTGWDARYRPLPEGRAYGADVLTAGRAPGWPAPNPETISLIRERGITCIGTDGLSVGPAEGGAPVHLAALPHGMTFVEALGGLTAVPTRGAWFLFLPIRLAGGTGGPGRALAVLP</sequence>
<gene>
    <name evidence="1" type="ORF">EAS64_05695</name>
</gene>
<reference evidence="1 2" key="1">
    <citation type="submission" date="2018-11" db="EMBL/GenBank/DDBJ databases">
        <title>Trebonia kvetii gen.nov., sp.nov., a novel acidophilic actinobacterium, and proposal of the new actinobacterial family Treboniaceae fam. nov.</title>
        <authorList>
            <person name="Rapoport D."/>
            <person name="Sagova-Mareckova M."/>
            <person name="Sedlacek I."/>
            <person name="Provaznik J."/>
            <person name="Kralova S."/>
            <person name="Pavlinic D."/>
            <person name="Benes V."/>
            <person name="Kopecky J."/>
        </authorList>
    </citation>
    <scope>NUCLEOTIDE SEQUENCE [LARGE SCALE GENOMIC DNA]</scope>
    <source>
        <strain evidence="1 2">15Tr583</strain>
    </source>
</reference>
<dbReference type="GO" id="GO:0019441">
    <property type="term" value="P:L-tryptophan catabolic process to kynurenine"/>
    <property type="evidence" value="ECO:0007669"/>
    <property type="project" value="InterPro"/>
</dbReference>
<dbReference type="EMBL" id="RPFW01000001">
    <property type="protein sequence ID" value="TVZ07468.1"/>
    <property type="molecule type" value="Genomic_DNA"/>
</dbReference>
<dbReference type="AlphaFoldDB" id="A0A6P2C816"/>
<proteinExistence type="predicted"/>
<dbReference type="PANTHER" id="PTHR31118:SF12">
    <property type="entry name" value="CYCLASE-LIKE PROTEIN 2"/>
    <property type="match status" value="1"/>
</dbReference>
<comment type="caution">
    <text evidence="1">The sequence shown here is derived from an EMBL/GenBank/DDBJ whole genome shotgun (WGS) entry which is preliminary data.</text>
</comment>
<dbReference type="GO" id="GO:0004061">
    <property type="term" value="F:arylformamidase activity"/>
    <property type="evidence" value="ECO:0007669"/>
    <property type="project" value="InterPro"/>
</dbReference>
<dbReference type="Pfam" id="PF04199">
    <property type="entry name" value="Cyclase"/>
    <property type="match status" value="1"/>
</dbReference>
<keyword evidence="2" id="KW-1185">Reference proteome</keyword>
<accession>A0A6P2C816</accession>
<dbReference type="InterPro" id="IPR037175">
    <property type="entry name" value="KFase_sf"/>
</dbReference>
<dbReference type="Gene3D" id="3.50.30.50">
    <property type="entry name" value="Putative cyclase"/>
    <property type="match status" value="1"/>
</dbReference>
<name>A0A6P2C816_9ACTN</name>
<protein>
    <submittedName>
        <fullName evidence="1">Cyclase family protein</fullName>
    </submittedName>
</protein>
<dbReference type="SUPFAM" id="SSF102198">
    <property type="entry name" value="Putative cyclase"/>
    <property type="match status" value="1"/>
</dbReference>
<evidence type="ECO:0000313" key="2">
    <source>
        <dbReference type="Proteomes" id="UP000460272"/>
    </source>
</evidence>
<dbReference type="PANTHER" id="PTHR31118">
    <property type="entry name" value="CYCLASE-LIKE PROTEIN 2"/>
    <property type="match status" value="1"/>
</dbReference>
<dbReference type="InterPro" id="IPR007325">
    <property type="entry name" value="KFase/CYL"/>
</dbReference>
<organism evidence="1 2">
    <name type="scientific">Trebonia kvetii</name>
    <dbReference type="NCBI Taxonomy" id="2480626"/>
    <lineage>
        <taxon>Bacteria</taxon>
        <taxon>Bacillati</taxon>
        <taxon>Actinomycetota</taxon>
        <taxon>Actinomycetes</taxon>
        <taxon>Streptosporangiales</taxon>
        <taxon>Treboniaceae</taxon>
        <taxon>Trebonia</taxon>
    </lineage>
</organism>
<evidence type="ECO:0000313" key="1">
    <source>
        <dbReference type="EMBL" id="TVZ07468.1"/>
    </source>
</evidence>